<dbReference type="RefSeq" id="WP_123879786.1">
    <property type="nucleotide sequence ID" value="NZ_CP033920.1"/>
</dbReference>
<dbReference type="Pfam" id="PF00326">
    <property type="entry name" value="Peptidase_S9"/>
    <property type="match status" value="1"/>
</dbReference>
<dbReference type="PANTHER" id="PTHR42776:SF4">
    <property type="entry name" value="ACYLAMINO-ACID-RELEASING ENZYME"/>
    <property type="match status" value="1"/>
</dbReference>
<dbReference type="EMBL" id="CP033920">
    <property type="protein sequence ID" value="AZA49500.1"/>
    <property type="molecule type" value="Genomic_DNA"/>
</dbReference>
<evidence type="ECO:0000313" key="7">
    <source>
        <dbReference type="Proteomes" id="UP000273270"/>
    </source>
</evidence>
<dbReference type="PANTHER" id="PTHR42776">
    <property type="entry name" value="SERINE PEPTIDASE S9 FAMILY MEMBER"/>
    <property type="match status" value="1"/>
</dbReference>
<evidence type="ECO:0000259" key="3">
    <source>
        <dbReference type="Pfam" id="PF00326"/>
    </source>
</evidence>
<reference evidence="7" key="2">
    <citation type="submission" date="2018-11" db="EMBL/GenBank/DDBJ databases">
        <title>Proposal to divide the Flavobacteriaceae and reorganize its genera based on Amino Acid Identity values calculated from whole genome sequences.</title>
        <authorList>
            <person name="Nicholson A.C."/>
            <person name="Gulvik C.A."/>
            <person name="Whitney A.M."/>
            <person name="Humrighouse B.W."/>
            <person name="Bell M."/>
            <person name="Holmes B."/>
            <person name="Steigerwalt A.G."/>
            <person name="Villarma A."/>
            <person name="Sheth M."/>
            <person name="Batra D."/>
            <person name="Pryor J."/>
            <person name="Bernardet J.-F."/>
            <person name="Hugo C."/>
            <person name="Kampfer P."/>
            <person name="Newman J."/>
            <person name="McQuiston J.R."/>
        </authorList>
    </citation>
    <scope>NUCLEOTIDE SEQUENCE [LARGE SCALE GENOMIC DNA]</scope>
    <source>
        <strain evidence="7">G0188</strain>
    </source>
</reference>
<evidence type="ECO:0000256" key="2">
    <source>
        <dbReference type="SAM" id="Phobius"/>
    </source>
</evidence>
<keyword evidence="7" id="KW-1185">Reference proteome</keyword>
<dbReference type="EMBL" id="UFVQ01000003">
    <property type="protein sequence ID" value="STC94532.1"/>
    <property type="molecule type" value="Genomic_DNA"/>
</dbReference>
<dbReference type="Proteomes" id="UP000255224">
    <property type="component" value="Unassembled WGS sequence"/>
</dbReference>
<evidence type="ECO:0000313" key="4">
    <source>
        <dbReference type="EMBL" id="AZA49500.1"/>
    </source>
</evidence>
<keyword evidence="2" id="KW-0472">Membrane</keyword>
<keyword evidence="2" id="KW-0812">Transmembrane</keyword>
<dbReference type="SUPFAM" id="SSF82171">
    <property type="entry name" value="DPP6 N-terminal domain-like"/>
    <property type="match status" value="1"/>
</dbReference>
<keyword evidence="2" id="KW-1133">Transmembrane helix</keyword>
<dbReference type="InterPro" id="IPR001375">
    <property type="entry name" value="Peptidase_S9_cat"/>
</dbReference>
<dbReference type="Proteomes" id="UP000273270">
    <property type="component" value="Chromosome"/>
</dbReference>
<feature type="domain" description="Peptidase S9 prolyl oligopeptidase catalytic" evidence="3">
    <location>
        <begin position="655"/>
        <end position="822"/>
    </location>
</feature>
<organism evidence="5 6">
    <name type="scientific">Chryseobacterium carnipullorum</name>
    <dbReference type="NCBI Taxonomy" id="1124835"/>
    <lineage>
        <taxon>Bacteria</taxon>
        <taxon>Pseudomonadati</taxon>
        <taxon>Bacteroidota</taxon>
        <taxon>Flavobacteriia</taxon>
        <taxon>Flavobacteriales</taxon>
        <taxon>Weeksellaceae</taxon>
        <taxon>Chryseobacterium group</taxon>
        <taxon>Chryseobacterium</taxon>
    </lineage>
</organism>
<dbReference type="InterPro" id="IPR029058">
    <property type="entry name" value="AB_hydrolase_fold"/>
</dbReference>
<feature type="transmembrane region" description="Helical" evidence="2">
    <location>
        <begin position="12"/>
        <end position="31"/>
    </location>
</feature>
<name>A0A376DSA5_CHRCU</name>
<accession>A0A3G6M1L5</accession>
<reference evidence="5 6" key="1">
    <citation type="submission" date="2018-06" db="EMBL/GenBank/DDBJ databases">
        <authorList>
            <consortium name="Pathogen Informatics"/>
            <person name="Doyle S."/>
        </authorList>
    </citation>
    <scope>NUCLEOTIDE SEQUENCE [LARGE SCALE GENOMIC DNA]</scope>
    <source>
        <strain evidence="5 6">NCTC13533</strain>
    </source>
</reference>
<dbReference type="OrthoDB" id="9812921at2"/>
<evidence type="ECO:0000313" key="5">
    <source>
        <dbReference type="EMBL" id="STC94532.1"/>
    </source>
</evidence>
<dbReference type="GO" id="GO:0006508">
    <property type="term" value="P:proteolysis"/>
    <property type="evidence" value="ECO:0007669"/>
    <property type="project" value="InterPro"/>
</dbReference>
<dbReference type="KEGG" id="ccau:EG346_15530"/>
<proteinExistence type="predicted"/>
<reference evidence="4" key="3">
    <citation type="submission" date="2018-11" db="EMBL/GenBank/DDBJ databases">
        <title>Proposal to divide the Flavobacteriaceae and reorganize its genera based on Amino Acid Identity values calculated from whole genome sequences.</title>
        <authorList>
            <person name="Nicholson A.C."/>
            <person name="Gulvik C.A."/>
            <person name="Whitney A.M."/>
            <person name="Humrighouse B.W."/>
            <person name="Bell M."/>
            <person name="Holmes B."/>
            <person name="Steigerwalt A."/>
            <person name="Villarma A."/>
            <person name="Sheth M."/>
            <person name="Batra D."/>
            <person name="Pryor J."/>
            <person name="Bernardet J.-F."/>
            <person name="Hugo C."/>
            <person name="Kampfer P."/>
            <person name="Newman J."/>
            <person name="Mcquiston J.R."/>
        </authorList>
    </citation>
    <scope>NUCLEOTIDE SEQUENCE [LARGE SCALE GENOMIC DNA]</scope>
    <source>
        <strain evidence="4">G0188</strain>
    </source>
</reference>
<protein>
    <submittedName>
        <fullName evidence="5">Prolyl tripeptidyl peptidase</fullName>
        <ecNumber evidence="5">3.4.14.12</ecNumber>
    </submittedName>
    <submittedName>
        <fullName evidence="4">S9 family peptidase</fullName>
    </submittedName>
</protein>
<dbReference type="SUPFAM" id="SSF53474">
    <property type="entry name" value="alpha/beta-Hydrolases"/>
    <property type="match status" value="1"/>
</dbReference>
<dbReference type="AlphaFoldDB" id="A0A376DSA5"/>
<evidence type="ECO:0000256" key="1">
    <source>
        <dbReference type="ARBA" id="ARBA00022801"/>
    </source>
</evidence>
<keyword evidence="1 5" id="KW-0378">Hydrolase</keyword>
<dbReference type="EC" id="3.4.14.12" evidence="5"/>
<evidence type="ECO:0000313" key="6">
    <source>
        <dbReference type="Proteomes" id="UP000255224"/>
    </source>
</evidence>
<dbReference type="GO" id="GO:0004252">
    <property type="term" value="F:serine-type endopeptidase activity"/>
    <property type="evidence" value="ECO:0007669"/>
    <property type="project" value="TreeGrafter"/>
</dbReference>
<gene>
    <name evidence="5" type="primary">ptpA_3</name>
    <name evidence="4" type="ORF">EG346_15530</name>
    <name evidence="5" type="ORF">NCTC13533_01616</name>
</gene>
<dbReference type="Gene3D" id="3.40.50.1820">
    <property type="entry name" value="alpha/beta hydrolase"/>
    <property type="match status" value="1"/>
</dbReference>
<sequence length="838" mass="96613">MNNSVINILCKIIYSLLFALGIFFLRSSVMLNAQSPRPALEKLAKGAHRTLMAGISPDGRYVFLATADENTTETTFTISDTQNPQRKFSKKNVSKHFFISKNILLLLSGNTLTKIDLPSQKELEIQHVKNIEFLESGQLLIHYDGTRNNLLEILDRDFSVRQQIGSVIRWQSIEDELIVFQNESGKKNLLKVSGDGKFYTTIWSSVHEVYTMAAFKGQKGEYIVGVSTPKALKTFYVRKDLTSIELNDPAIMDYDHLTINSSSDRDAVLLRLSKKLPLNDELVSIWYGNKKDLGEYIYNERVITNVLWYPKENLAVILDPNFTDYTSLGQSNIFLRVKIDRNKVDIKDGFHGVNEDEIHLWNSKTGKDHLLGKDGGYMYFDKEGKNLLFYSQNYWKILNTHTLVERRIDMPGYAEPYFSSAGTILWCSKGDLWEQNLSNLKKKKLLSVEYDNIEILNKVRKSTEAGLRRMHQYVDRKNILMLASNENSISSTYFAVDTNKRIEVIPETTDRIQFFKVSEDGKAFVWTAENYNKTPVLMSKDRSSPAKKIFSTNTEDDRAGLISKKILHYKGVNNEDLRATLFLPPDFDAQSKYPVILSIYEKLDQITNKYVIPTFKNTKEVNVRFLLESGYLVLLPDINYGEAGPVRSALYCINNALDELQKFEQADMKRVGLMGQSFGGYETNFIATQSDRFAAYISGASVADLIHLYYAYNYNFKSPDYYRIEDGQFRMFDTFENNKQKYYDNNPLYHASKVKAPMLLWTGTHDQNIQTEETRSFYNALRKYRKPVVALFYTGEGHSLGTKRAQRDFTLRALDWFDYFLQDKQGVPWIDKQMKDAL</sequence>
<accession>A0A376DSA5</accession>